<protein>
    <submittedName>
        <fullName evidence="3">Osteocalcin 2-like</fullName>
    </submittedName>
</protein>
<gene>
    <name evidence="3" type="primary">LOC117359718</name>
</gene>
<feature type="region of interest" description="Disordered" evidence="1">
    <location>
        <begin position="1"/>
        <end position="49"/>
    </location>
</feature>
<feature type="compositionally biased region" description="Basic residues" evidence="1">
    <location>
        <begin position="110"/>
        <end position="127"/>
    </location>
</feature>
<reference evidence="3" key="1">
    <citation type="submission" date="2025-08" db="UniProtKB">
        <authorList>
            <consortium name="RefSeq"/>
        </authorList>
    </citation>
    <scope>IDENTIFICATION</scope>
</reference>
<feature type="compositionally biased region" description="Polar residues" evidence="1">
    <location>
        <begin position="12"/>
        <end position="21"/>
    </location>
</feature>
<accession>A0A6P8RBN1</accession>
<dbReference type="AlphaFoldDB" id="A0A6P8RBN1"/>
<sequence>MKASPTAAPWLGQSTEVQTVEETAEGLLSPPPAIPAAPTRDCSDSNRSHAACCPEIQAASNSSQYDISALGPAPLKAQTQQKASLDTDSAFASMEQNSAHLKGQGNVLHRSQHTRTCKEGRQRRHRTSSSSSPSSSSSSSSAASPRRQRCRRSKDHGTRSRGRPHQPADHPRASATDPSIQPRQLTTPTDHGQLSDLFNRFIAQQLSGQRAQSKSPAPNAEQTLQPPATWRQGAETAASHSPATDGYASERNGHYQQHGQPTHINNPRHPRHRGRVCSTLPCTMMPSRGK</sequence>
<feature type="region of interest" description="Disordered" evidence="1">
    <location>
        <begin position="63"/>
        <end position="192"/>
    </location>
</feature>
<feature type="compositionally biased region" description="Basic residues" evidence="1">
    <location>
        <begin position="146"/>
        <end position="164"/>
    </location>
</feature>
<feature type="compositionally biased region" description="Basic residues" evidence="1">
    <location>
        <begin position="266"/>
        <end position="275"/>
    </location>
</feature>
<feature type="region of interest" description="Disordered" evidence="1">
    <location>
        <begin position="229"/>
        <end position="290"/>
    </location>
</feature>
<name>A0A6P8RBN1_GEOSA</name>
<keyword evidence="2" id="KW-1185">Reference proteome</keyword>
<feature type="compositionally biased region" description="Polar residues" evidence="1">
    <location>
        <begin position="77"/>
        <end position="87"/>
    </location>
</feature>
<dbReference type="KEGG" id="gsh:117359718"/>
<feature type="compositionally biased region" description="Polar residues" evidence="1">
    <location>
        <begin position="254"/>
        <end position="265"/>
    </location>
</feature>
<feature type="compositionally biased region" description="Polar residues" evidence="1">
    <location>
        <begin position="176"/>
        <end position="192"/>
    </location>
</feature>
<dbReference type="RefSeq" id="XP_033798823.1">
    <property type="nucleotide sequence ID" value="XM_033942932.1"/>
</dbReference>
<proteinExistence type="predicted"/>
<dbReference type="InParanoid" id="A0A6P8RBN1"/>
<evidence type="ECO:0000313" key="3">
    <source>
        <dbReference type="RefSeq" id="XP_033798823.1"/>
    </source>
</evidence>
<organism evidence="2 3">
    <name type="scientific">Geotrypetes seraphini</name>
    <name type="common">Gaboon caecilian</name>
    <name type="synonym">Caecilia seraphini</name>
    <dbReference type="NCBI Taxonomy" id="260995"/>
    <lineage>
        <taxon>Eukaryota</taxon>
        <taxon>Metazoa</taxon>
        <taxon>Chordata</taxon>
        <taxon>Craniata</taxon>
        <taxon>Vertebrata</taxon>
        <taxon>Euteleostomi</taxon>
        <taxon>Amphibia</taxon>
        <taxon>Gymnophiona</taxon>
        <taxon>Geotrypetes</taxon>
    </lineage>
</organism>
<dbReference type="Proteomes" id="UP000515159">
    <property type="component" value="Chromosome 4"/>
</dbReference>
<dbReference type="GeneID" id="117359718"/>
<evidence type="ECO:0000313" key="2">
    <source>
        <dbReference type="Proteomes" id="UP000515159"/>
    </source>
</evidence>
<feature type="compositionally biased region" description="Low complexity" evidence="1">
    <location>
        <begin position="128"/>
        <end position="145"/>
    </location>
</feature>
<evidence type="ECO:0000256" key="1">
    <source>
        <dbReference type="SAM" id="MobiDB-lite"/>
    </source>
</evidence>